<dbReference type="Pfam" id="PF00501">
    <property type="entry name" value="AMP-binding"/>
    <property type="match status" value="1"/>
</dbReference>
<evidence type="ECO:0000256" key="1">
    <source>
        <dbReference type="ARBA" id="ARBA00004275"/>
    </source>
</evidence>
<feature type="domain" description="AMP-dependent synthetase/ligase" evidence="5">
    <location>
        <begin position="2"/>
        <end position="333"/>
    </location>
</feature>
<reference evidence="8" key="1">
    <citation type="submission" date="2025-08" db="UniProtKB">
        <authorList>
            <consortium name="RefSeq"/>
        </authorList>
    </citation>
    <scope>IDENTIFICATION</scope>
    <source>
        <tissue evidence="8">Thorax and Abdomen</tissue>
    </source>
</reference>
<dbReference type="PANTHER" id="PTHR24096">
    <property type="entry name" value="LONG-CHAIN-FATTY-ACID--COA LIGASE"/>
    <property type="match status" value="1"/>
</dbReference>
<dbReference type="Gene3D" id="3.40.50.12780">
    <property type="entry name" value="N-terminal domain of ligase-like"/>
    <property type="match status" value="1"/>
</dbReference>
<protein>
    <submittedName>
        <fullName evidence="8">4-coumarate--CoA ligase 1-like</fullName>
    </submittedName>
</protein>
<evidence type="ECO:0000259" key="5">
    <source>
        <dbReference type="Pfam" id="PF00501"/>
    </source>
</evidence>
<name>A0ABM3G2L7_NEOLC</name>
<dbReference type="InterPro" id="IPR042099">
    <property type="entry name" value="ANL_N_sf"/>
</dbReference>
<organism evidence="7 8">
    <name type="scientific">Neodiprion lecontei</name>
    <name type="common">Redheaded pine sawfly</name>
    <dbReference type="NCBI Taxonomy" id="441921"/>
    <lineage>
        <taxon>Eukaryota</taxon>
        <taxon>Metazoa</taxon>
        <taxon>Ecdysozoa</taxon>
        <taxon>Arthropoda</taxon>
        <taxon>Hexapoda</taxon>
        <taxon>Insecta</taxon>
        <taxon>Pterygota</taxon>
        <taxon>Neoptera</taxon>
        <taxon>Endopterygota</taxon>
        <taxon>Hymenoptera</taxon>
        <taxon>Tenthredinoidea</taxon>
        <taxon>Diprionidae</taxon>
        <taxon>Diprioninae</taxon>
        <taxon>Neodiprion</taxon>
    </lineage>
</organism>
<dbReference type="PROSITE" id="PS00455">
    <property type="entry name" value="AMP_BINDING"/>
    <property type="match status" value="1"/>
</dbReference>
<dbReference type="GeneID" id="124294189"/>
<gene>
    <name evidence="8" type="primary">LOC124294189</name>
</gene>
<dbReference type="RefSeq" id="XP_046594517.1">
    <property type="nucleotide sequence ID" value="XM_046738561.1"/>
</dbReference>
<evidence type="ECO:0000313" key="7">
    <source>
        <dbReference type="Proteomes" id="UP000829291"/>
    </source>
</evidence>
<keyword evidence="3" id="KW-0436">Ligase</keyword>
<dbReference type="SUPFAM" id="SSF56801">
    <property type="entry name" value="Acetyl-CoA synthetase-like"/>
    <property type="match status" value="1"/>
</dbReference>
<evidence type="ECO:0000313" key="8">
    <source>
        <dbReference type="RefSeq" id="XP_046594517.1"/>
    </source>
</evidence>
<comment type="subcellular location">
    <subcellularLocation>
        <location evidence="1">Peroxisome</location>
    </subcellularLocation>
</comment>
<dbReference type="InterPro" id="IPR025110">
    <property type="entry name" value="AMP-bd_C"/>
</dbReference>
<feature type="domain" description="AMP-binding enzyme C-terminal" evidence="6">
    <location>
        <begin position="385"/>
        <end position="464"/>
    </location>
</feature>
<keyword evidence="4" id="KW-0576">Peroxisome</keyword>
<evidence type="ECO:0000259" key="6">
    <source>
        <dbReference type="Pfam" id="PF13193"/>
    </source>
</evidence>
<accession>A0ABM3G2L7</accession>
<dbReference type="Proteomes" id="UP000829291">
    <property type="component" value="Chromosome 4"/>
</dbReference>
<dbReference type="InterPro" id="IPR045851">
    <property type="entry name" value="AMP-bd_C_sf"/>
</dbReference>
<dbReference type="InterPro" id="IPR000873">
    <property type="entry name" value="AMP-dep_synth/lig_dom"/>
</dbReference>
<dbReference type="Pfam" id="PF13193">
    <property type="entry name" value="AMP-binding_C"/>
    <property type="match status" value="1"/>
</dbReference>
<sequence>MRDRSVRCALWMKANGLLPGDVVMICDHHHLDLAMPCLAALYLGAIFNPLHVEVIGEDLYRMMKITTPKMAFVNEELAGIFAEAIEKMTVDIKLVTFGRRTDFLQFEKIITEQKIDEVQNYRCTPIKSSNETAVIVWTSGSSGVPKGVALPHSAILGRLKGPAVYGANALNFTSLGWLSEVLGMLEPIVINETRFLAPTFEEYTACALIEKLRTVSLFLSPFMINRLVRSDALDMYDLSSLRRIVTGGCTLSVVSRKALKKKVPHALIVVIYGMSETGGAFSVQDNESKPTSNGVILPNRQLKVVDPDTGRVLGANQMGELWLKTCSRMKYYWKNPEATVSVLDEDGWLHSGDLGYYDEDGEIFVVDRLKDLISCPEYNVCPADIENVLLSHPGVKEVAVVAMPHPVDIEQPIAFVVRTDASIVDKQVTEQELIDFVAAKLPDGKRLRGGVRFLEHLPKTSTDKVRRRELRELARRIALT</sequence>
<comment type="similarity">
    <text evidence="2">Belongs to the ATP-dependent AMP-binding enzyme family.</text>
</comment>
<proteinExistence type="inferred from homology"/>
<dbReference type="PANTHER" id="PTHR24096:SF149">
    <property type="entry name" value="AMP-BINDING DOMAIN-CONTAINING PROTEIN-RELATED"/>
    <property type="match status" value="1"/>
</dbReference>
<evidence type="ECO:0000256" key="3">
    <source>
        <dbReference type="ARBA" id="ARBA00022598"/>
    </source>
</evidence>
<keyword evidence="7" id="KW-1185">Reference proteome</keyword>
<dbReference type="InterPro" id="IPR020845">
    <property type="entry name" value="AMP-binding_CS"/>
</dbReference>
<evidence type="ECO:0000256" key="2">
    <source>
        <dbReference type="ARBA" id="ARBA00006432"/>
    </source>
</evidence>
<dbReference type="Gene3D" id="3.30.300.30">
    <property type="match status" value="1"/>
</dbReference>
<evidence type="ECO:0000256" key="4">
    <source>
        <dbReference type="ARBA" id="ARBA00023140"/>
    </source>
</evidence>